<feature type="signal peptide" evidence="1">
    <location>
        <begin position="1"/>
        <end position="19"/>
    </location>
</feature>
<dbReference type="Proteomes" id="UP000499080">
    <property type="component" value="Unassembled WGS sequence"/>
</dbReference>
<proteinExistence type="predicted"/>
<feature type="chain" id="PRO_5021478258" evidence="1">
    <location>
        <begin position="20"/>
        <end position="110"/>
    </location>
</feature>
<evidence type="ECO:0000256" key="1">
    <source>
        <dbReference type="SAM" id="SignalP"/>
    </source>
</evidence>
<organism evidence="2 3">
    <name type="scientific">Araneus ventricosus</name>
    <name type="common">Orbweaver spider</name>
    <name type="synonym">Epeira ventricosa</name>
    <dbReference type="NCBI Taxonomy" id="182803"/>
    <lineage>
        <taxon>Eukaryota</taxon>
        <taxon>Metazoa</taxon>
        <taxon>Ecdysozoa</taxon>
        <taxon>Arthropoda</taxon>
        <taxon>Chelicerata</taxon>
        <taxon>Arachnida</taxon>
        <taxon>Araneae</taxon>
        <taxon>Araneomorphae</taxon>
        <taxon>Entelegynae</taxon>
        <taxon>Araneoidea</taxon>
        <taxon>Araneidae</taxon>
        <taxon>Araneus</taxon>
    </lineage>
</organism>
<accession>A0A4Y2X7K4</accession>
<gene>
    <name evidence="2" type="ORF">AVEN_267232_1</name>
</gene>
<dbReference type="AlphaFoldDB" id="A0A4Y2X7K4"/>
<reference evidence="2 3" key="1">
    <citation type="journal article" date="2019" name="Sci. Rep.">
        <title>Orb-weaving spider Araneus ventricosus genome elucidates the spidroin gene catalogue.</title>
        <authorList>
            <person name="Kono N."/>
            <person name="Nakamura H."/>
            <person name="Ohtoshi R."/>
            <person name="Moran D.A.P."/>
            <person name="Shinohara A."/>
            <person name="Yoshida Y."/>
            <person name="Fujiwara M."/>
            <person name="Mori M."/>
            <person name="Tomita M."/>
            <person name="Arakawa K."/>
        </authorList>
    </citation>
    <scope>NUCLEOTIDE SEQUENCE [LARGE SCALE GENOMIC DNA]</scope>
</reference>
<keyword evidence="1" id="KW-0732">Signal</keyword>
<keyword evidence="3" id="KW-1185">Reference proteome</keyword>
<name>A0A4Y2X7K4_ARAVE</name>
<evidence type="ECO:0000313" key="2">
    <source>
        <dbReference type="EMBL" id="GBO45188.1"/>
    </source>
</evidence>
<sequence>MSSFEKGTLFLNPVALVWCSLQEYSVQMTLREQWRDERMQFDDQNGQVTGPLPPTLTVRTKIWKQICFSDERRRLFNIIMPQRHPQNTPQRRHLQYQVRTFLLHMFRRGW</sequence>
<comment type="caution">
    <text evidence="2">The sequence shown here is derived from an EMBL/GenBank/DDBJ whole genome shotgun (WGS) entry which is preliminary data.</text>
</comment>
<evidence type="ECO:0000313" key="3">
    <source>
        <dbReference type="Proteomes" id="UP000499080"/>
    </source>
</evidence>
<protein>
    <submittedName>
        <fullName evidence="2">Uncharacterized protein</fullName>
    </submittedName>
</protein>
<dbReference type="EMBL" id="BGPR01072234">
    <property type="protein sequence ID" value="GBO45188.1"/>
    <property type="molecule type" value="Genomic_DNA"/>
</dbReference>